<evidence type="ECO:0000259" key="3">
    <source>
        <dbReference type="Pfam" id="PF23471"/>
    </source>
</evidence>
<accession>A0ABW0SDU9</accession>
<evidence type="ECO:0000256" key="1">
    <source>
        <dbReference type="SAM" id="Phobius"/>
    </source>
</evidence>
<dbReference type="Proteomes" id="UP001596056">
    <property type="component" value="Unassembled WGS sequence"/>
</dbReference>
<dbReference type="EMBL" id="JBHSNA010000011">
    <property type="protein sequence ID" value="MFC5567163.1"/>
    <property type="molecule type" value="Genomic_DNA"/>
</dbReference>
<evidence type="ECO:0000313" key="4">
    <source>
        <dbReference type="EMBL" id="MFC5567163.1"/>
    </source>
</evidence>
<organism evidence="4 5">
    <name type="scientific">Rubellimicrobium aerolatum</name>
    <dbReference type="NCBI Taxonomy" id="490979"/>
    <lineage>
        <taxon>Bacteria</taxon>
        <taxon>Pseudomonadati</taxon>
        <taxon>Pseudomonadota</taxon>
        <taxon>Alphaproteobacteria</taxon>
        <taxon>Rhodobacterales</taxon>
        <taxon>Roseobacteraceae</taxon>
        <taxon>Rubellimicrobium</taxon>
    </lineage>
</organism>
<feature type="transmembrane region" description="Helical" evidence="1">
    <location>
        <begin position="51"/>
        <end position="72"/>
    </location>
</feature>
<feature type="transmembrane region" description="Helical" evidence="1">
    <location>
        <begin position="19"/>
        <end position="39"/>
    </location>
</feature>
<reference evidence="5" key="1">
    <citation type="journal article" date="2019" name="Int. J. Syst. Evol. Microbiol.">
        <title>The Global Catalogue of Microorganisms (GCM) 10K type strain sequencing project: providing services to taxonomists for standard genome sequencing and annotation.</title>
        <authorList>
            <consortium name="The Broad Institute Genomics Platform"/>
            <consortium name="The Broad Institute Genome Sequencing Center for Infectious Disease"/>
            <person name="Wu L."/>
            <person name="Ma J."/>
        </authorList>
    </citation>
    <scope>NUCLEOTIDE SEQUENCE [LARGE SCALE GENOMIC DNA]</scope>
    <source>
        <strain evidence="5">KACC 11588</strain>
    </source>
</reference>
<keyword evidence="1" id="KW-1133">Transmembrane helix</keyword>
<sequence>MEHEYTVLGGVSRAIVGRYLSLIAAGVSAGVVFAILWAVDIAHRFGLPANLPPSVLSLVGAGAVFAALYWLLDRYAWRWSLVSKFLKVPDLSGEWSCKGQTLNPDGSPSYNWEAQVTIIQTWDKIRVRLRTPQSGSNSNSAALICDEADGYRLFYSYKNDPKIGEPELRSHRGFTEITFDKDLRSGEGEYFNGYGRYTFGTLKLHRL</sequence>
<proteinExistence type="predicted"/>
<gene>
    <name evidence="4" type="ORF">ACFPOC_12185</name>
</gene>
<keyword evidence="1" id="KW-0472">Membrane</keyword>
<dbReference type="Pfam" id="PF18153">
    <property type="entry name" value="Cap15_CD_rec"/>
    <property type="match status" value="1"/>
</dbReference>
<evidence type="ECO:0000259" key="2">
    <source>
        <dbReference type="Pfam" id="PF18153"/>
    </source>
</evidence>
<comment type="caution">
    <text evidence="4">The sequence shown here is derived from an EMBL/GenBank/DDBJ whole genome shotgun (WGS) entry which is preliminary data.</text>
</comment>
<keyword evidence="1" id="KW-0812">Transmembrane</keyword>
<feature type="domain" description="CD-NTase-associated protein 15" evidence="2">
    <location>
        <begin position="86"/>
        <end position="206"/>
    </location>
</feature>
<evidence type="ECO:0008006" key="6">
    <source>
        <dbReference type="Google" id="ProtNLM"/>
    </source>
</evidence>
<protein>
    <recommendedName>
        <fullName evidence="6">SMODS-associating 2TM beta-strand rich effector domain-containing protein</fullName>
    </recommendedName>
</protein>
<evidence type="ECO:0000313" key="5">
    <source>
        <dbReference type="Proteomes" id="UP001596056"/>
    </source>
</evidence>
<dbReference type="InterPro" id="IPR056338">
    <property type="entry name" value="Cap15-like_TM"/>
</dbReference>
<dbReference type="Pfam" id="PF23471">
    <property type="entry name" value="Cap15_TM"/>
    <property type="match status" value="1"/>
</dbReference>
<dbReference type="InterPro" id="IPR041208">
    <property type="entry name" value="Cap15"/>
</dbReference>
<feature type="domain" description="Cap1-like TM helices" evidence="3">
    <location>
        <begin position="16"/>
        <end position="78"/>
    </location>
</feature>
<dbReference type="RefSeq" id="WP_209842083.1">
    <property type="nucleotide sequence ID" value="NZ_JAGGJP010000014.1"/>
</dbReference>
<keyword evidence="5" id="KW-1185">Reference proteome</keyword>
<name>A0ABW0SDU9_9RHOB</name>